<feature type="transmembrane region" description="Helical" evidence="6">
    <location>
        <begin position="108"/>
        <end position="130"/>
    </location>
</feature>
<accession>A0A8T4GXS4</accession>
<dbReference type="SUPFAM" id="SSF103473">
    <property type="entry name" value="MFS general substrate transporter"/>
    <property type="match status" value="1"/>
</dbReference>
<feature type="transmembrane region" description="Helical" evidence="6">
    <location>
        <begin position="371"/>
        <end position="388"/>
    </location>
</feature>
<feature type="transmembrane region" description="Helical" evidence="6">
    <location>
        <begin position="142"/>
        <end position="166"/>
    </location>
</feature>
<evidence type="ECO:0000313" key="9">
    <source>
        <dbReference type="Proteomes" id="UP000823736"/>
    </source>
</evidence>
<dbReference type="GO" id="GO:0005886">
    <property type="term" value="C:plasma membrane"/>
    <property type="evidence" value="ECO:0007669"/>
    <property type="project" value="UniProtKB-SubCell"/>
</dbReference>
<reference evidence="8" key="1">
    <citation type="submission" date="2021-03" db="EMBL/GenBank/DDBJ databases">
        <title>Genomic Encyclopedia of Type Strains, Phase IV (KMG-IV): sequencing the most valuable type-strain genomes for metagenomic binning, comparative biology and taxonomic classification.</title>
        <authorList>
            <person name="Goeker M."/>
        </authorList>
    </citation>
    <scope>NUCLEOTIDE SEQUENCE</scope>
    <source>
        <strain evidence="8">DSM 26232</strain>
    </source>
</reference>
<evidence type="ECO:0000256" key="1">
    <source>
        <dbReference type="ARBA" id="ARBA00004651"/>
    </source>
</evidence>
<keyword evidence="5 6" id="KW-0472">Membrane</keyword>
<organism evidence="8 9">
    <name type="scientific">Halolamina salifodinae</name>
    <dbReference type="NCBI Taxonomy" id="1202767"/>
    <lineage>
        <taxon>Archaea</taxon>
        <taxon>Methanobacteriati</taxon>
        <taxon>Methanobacteriota</taxon>
        <taxon>Stenosarchaea group</taxon>
        <taxon>Halobacteria</taxon>
        <taxon>Halobacteriales</taxon>
        <taxon>Haloferacaceae</taxon>
    </lineage>
</organism>
<keyword evidence="2" id="KW-1003">Cell membrane</keyword>
<evidence type="ECO:0000256" key="3">
    <source>
        <dbReference type="ARBA" id="ARBA00022692"/>
    </source>
</evidence>
<dbReference type="AlphaFoldDB" id="A0A8T4GXS4"/>
<proteinExistence type="predicted"/>
<evidence type="ECO:0000259" key="7">
    <source>
        <dbReference type="PROSITE" id="PS50850"/>
    </source>
</evidence>
<keyword evidence="4 6" id="KW-1133">Transmembrane helix</keyword>
<keyword evidence="3 6" id="KW-0812">Transmembrane</keyword>
<feature type="transmembrane region" description="Helical" evidence="6">
    <location>
        <begin position="250"/>
        <end position="269"/>
    </location>
</feature>
<evidence type="ECO:0000313" key="8">
    <source>
        <dbReference type="EMBL" id="MBP1987766.1"/>
    </source>
</evidence>
<dbReference type="Proteomes" id="UP000823736">
    <property type="component" value="Unassembled WGS sequence"/>
</dbReference>
<feature type="transmembrane region" description="Helical" evidence="6">
    <location>
        <begin position="82"/>
        <end position="102"/>
    </location>
</feature>
<feature type="transmembrane region" description="Helical" evidence="6">
    <location>
        <begin position="347"/>
        <end position="365"/>
    </location>
</feature>
<evidence type="ECO:0000256" key="6">
    <source>
        <dbReference type="SAM" id="Phobius"/>
    </source>
</evidence>
<dbReference type="InterPro" id="IPR011701">
    <property type="entry name" value="MFS"/>
</dbReference>
<gene>
    <name evidence="8" type="ORF">J2753_002276</name>
</gene>
<evidence type="ECO:0000256" key="5">
    <source>
        <dbReference type="ARBA" id="ARBA00023136"/>
    </source>
</evidence>
<dbReference type="InterPro" id="IPR050189">
    <property type="entry name" value="MFS_Efflux_Transporters"/>
</dbReference>
<dbReference type="RefSeq" id="WP_209492133.1">
    <property type="nucleotide sequence ID" value="NZ_JAGGLC010000005.1"/>
</dbReference>
<dbReference type="PANTHER" id="PTHR43124:SF3">
    <property type="entry name" value="CHLORAMPHENICOL EFFLUX PUMP RV0191"/>
    <property type="match status" value="1"/>
</dbReference>
<protein>
    <submittedName>
        <fullName evidence="8">Putative MFS family arabinose efflux permease</fullName>
    </submittedName>
</protein>
<dbReference type="GO" id="GO:0022857">
    <property type="term" value="F:transmembrane transporter activity"/>
    <property type="evidence" value="ECO:0007669"/>
    <property type="project" value="InterPro"/>
</dbReference>
<dbReference type="Pfam" id="PF07690">
    <property type="entry name" value="MFS_1"/>
    <property type="match status" value="1"/>
</dbReference>
<feature type="transmembrane region" description="Helical" evidence="6">
    <location>
        <begin position="305"/>
        <end position="327"/>
    </location>
</feature>
<comment type="caution">
    <text evidence="8">The sequence shown here is derived from an EMBL/GenBank/DDBJ whole genome shotgun (WGS) entry which is preliminary data.</text>
</comment>
<feature type="domain" description="Major facilitator superfamily (MFS) profile" evidence="7">
    <location>
        <begin position="18"/>
        <end position="392"/>
    </location>
</feature>
<dbReference type="Gene3D" id="1.20.1250.20">
    <property type="entry name" value="MFS general substrate transporter like domains"/>
    <property type="match status" value="1"/>
</dbReference>
<name>A0A8T4GXS4_9EURY</name>
<dbReference type="PANTHER" id="PTHR43124">
    <property type="entry name" value="PURINE EFFLUX PUMP PBUE"/>
    <property type="match status" value="1"/>
</dbReference>
<dbReference type="InterPro" id="IPR020846">
    <property type="entry name" value="MFS_dom"/>
</dbReference>
<dbReference type="InterPro" id="IPR036259">
    <property type="entry name" value="MFS_trans_sf"/>
</dbReference>
<feature type="transmembrane region" description="Helical" evidence="6">
    <location>
        <begin position="48"/>
        <end position="70"/>
    </location>
</feature>
<evidence type="ECO:0000256" key="2">
    <source>
        <dbReference type="ARBA" id="ARBA00022475"/>
    </source>
</evidence>
<dbReference type="OrthoDB" id="29061at2157"/>
<feature type="transmembrane region" description="Helical" evidence="6">
    <location>
        <begin position="281"/>
        <end position="299"/>
    </location>
</feature>
<dbReference type="PROSITE" id="PS50850">
    <property type="entry name" value="MFS"/>
    <property type="match status" value="1"/>
</dbReference>
<dbReference type="EMBL" id="JAGGLC010000005">
    <property type="protein sequence ID" value="MBP1987766.1"/>
    <property type="molecule type" value="Genomic_DNA"/>
</dbReference>
<evidence type="ECO:0000256" key="4">
    <source>
        <dbReference type="ARBA" id="ARBA00022989"/>
    </source>
</evidence>
<feature type="transmembrane region" description="Helical" evidence="6">
    <location>
        <begin position="18"/>
        <end position="36"/>
    </location>
</feature>
<keyword evidence="9" id="KW-1185">Reference proteome</keyword>
<feature type="transmembrane region" description="Helical" evidence="6">
    <location>
        <begin position="219"/>
        <end position="238"/>
    </location>
</feature>
<comment type="subcellular location">
    <subcellularLocation>
        <location evidence="1">Cell membrane</location>
        <topology evidence="1">Multi-pass membrane protein</topology>
    </subcellularLocation>
</comment>
<sequence>MSHETDEERLFRGYSGRLLLVISLGWALLQAGRLSISPLLPAIGAELQISSGAAGFAITVVWGTYAILQYPSGRLSDRLSRTTLLVGGLSLAAVGFLTLSAAPTYPLFLFGAVVIGVGVGLYPTPARGLVSDLFVTKRGRAFGLHTASGDVGGILAAGIGTVVLVVATWRAAFAPVAAALLLIALLLHGWSNEGYELGSVDLAIGDTFRRILGVPRLRWLLVAYALYAFTWQSATGFLPTYLRAKELSPAVANAGLAVLFVVGAVVKPLAGTLGDRVPRGLLAPGVLVVAAGALVVVVVSTTPAIALGGIAVFAAGLMAYPPVMQAYLMDSFPGDSMGGDLGAMRSVYIGIGSLGATYVGVVAQYVDYDTAFVGLVGCLLISSTVIVLRGRE</sequence>